<dbReference type="RefSeq" id="WP_069668870.1">
    <property type="nucleotide sequence ID" value="NZ_CP180206.1"/>
</dbReference>
<protein>
    <submittedName>
        <fullName evidence="1">DUF1993 domain-containing protein</fullName>
    </submittedName>
</protein>
<dbReference type="InterPro" id="IPR018531">
    <property type="entry name" value="DUF1993"/>
</dbReference>
<dbReference type="Proteomes" id="UP001150001">
    <property type="component" value="Unassembled WGS sequence"/>
</dbReference>
<gene>
    <name evidence="2" type="ORF">AZ468_19295</name>
    <name evidence="1" type="ORF">OPW20_05240</name>
</gene>
<evidence type="ECO:0000313" key="4">
    <source>
        <dbReference type="Proteomes" id="UP001150001"/>
    </source>
</evidence>
<dbReference type="Pfam" id="PF09351">
    <property type="entry name" value="DUF1993"/>
    <property type="match status" value="1"/>
</dbReference>
<dbReference type="EMBL" id="LUAX01000007">
    <property type="protein sequence ID" value="OAM97686.1"/>
    <property type="molecule type" value="Genomic_DNA"/>
</dbReference>
<dbReference type="PANTHER" id="PTHR36922">
    <property type="entry name" value="BLL2446 PROTEIN"/>
    <property type="match status" value="1"/>
</dbReference>
<reference evidence="2 3" key="1">
    <citation type="submission" date="2016-03" db="EMBL/GenBank/DDBJ databases">
        <title>Draft genome sequence of the Vibrio tubiashii subs. europaeus.</title>
        <authorList>
            <person name="Spinard E."/>
            <person name="Dubert J."/>
            <person name="Nelson D.R."/>
            <person name="Barja J.L."/>
        </authorList>
    </citation>
    <scope>NUCLEOTIDE SEQUENCE [LARGE SCALE GENOMIC DNA]</scope>
    <source>
        <strain evidence="3">PP-638</strain>
        <strain evidence="2">PP2-638</strain>
    </source>
</reference>
<evidence type="ECO:0000313" key="3">
    <source>
        <dbReference type="Proteomes" id="UP000094761"/>
    </source>
</evidence>
<dbReference type="SUPFAM" id="SSF109854">
    <property type="entry name" value="DinB/YfiT-like putative metalloenzymes"/>
    <property type="match status" value="1"/>
</dbReference>
<comment type="caution">
    <text evidence="2">The sequence shown here is derived from an EMBL/GenBank/DDBJ whole genome shotgun (WGS) entry which is preliminary data.</text>
</comment>
<dbReference type="Gene3D" id="1.20.120.450">
    <property type="entry name" value="dinb family like domain"/>
    <property type="match status" value="1"/>
</dbReference>
<dbReference type="AlphaFoldDB" id="A0A178J8F8"/>
<proteinExistence type="predicted"/>
<dbReference type="PANTHER" id="PTHR36922:SF1">
    <property type="entry name" value="DUF1993 DOMAIN-CONTAINING PROTEIN"/>
    <property type="match status" value="1"/>
</dbReference>
<dbReference type="GeneID" id="78077871"/>
<accession>A0A178J8F8</accession>
<reference evidence="1" key="2">
    <citation type="submission" date="2022-11" db="EMBL/GenBank/DDBJ databases">
        <title>Role of the vibriolysin VemA secreted by the emergent pathogen Vibrio europaeus in the colonization of Manila clam mucus.</title>
        <authorList>
            <person name="Martinez C."/>
            <person name="Rodriguez S."/>
            <person name="Vences A."/>
            <person name="Barja J.L."/>
            <person name="Toranzo A.E."/>
            <person name="Dubert J."/>
        </authorList>
    </citation>
    <scope>NUCLEOTIDE SEQUENCE</scope>
    <source>
        <strain evidence="1">3454</strain>
    </source>
</reference>
<dbReference type="Proteomes" id="UP000094761">
    <property type="component" value="Unassembled WGS sequence"/>
</dbReference>
<name>A0A178J8F8_9VIBR</name>
<evidence type="ECO:0000313" key="2">
    <source>
        <dbReference type="EMBL" id="OAM97686.1"/>
    </source>
</evidence>
<keyword evidence="4" id="KW-1185">Reference proteome</keyword>
<dbReference type="EMBL" id="JAPFIT010000010">
    <property type="protein sequence ID" value="MDC5739458.1"/>
    <property type="molecule type" value="Genomic_DNA"/>
</dbReference>
<organism evidence="2 3">
    <name type="scientific">Vibrio europaeus</name>
    <dbReference type="NCBI Taxonomy" id="300876"/>
    <lineage>
        <taxon>Bacteria</taxon>
        <taxon>Pseudomonadati</taxon>
        <taxon>Pseudomonadota</taxon>
        <taxon>Gammaproteobacteria</taxon>
        <taxon>Vibrionales</taxon>
        <taxon>Vibrionaceae</taxon>
        <taxon>Vibrio</taxon>
        <taxon>Vibrio oreintalis group</taxon>
    </lineage>
</organism>
<dbReference type="InterPro" id="IPR034660">
    <property type="entry name" value="DinB/YfiT-like"/>
</dbReference>
<dbReference type="OrthoDB" id="338237at2"/>
<evidence type="ECO:0000313" key="1">
    <source>
        <dbReference type="EMBL" id="MDC5739458.1"/>
    </source>
</evidence>
<sequence>MVVKIPSEVFDSSLAEGMFSLEMHAKIAANFTLRGCCPLLGVETVSLFREESGKLPVLEQIDATLGYLSGVEGRASYDDTKVLRDKAGFSEVELPESEFIHVYIVPNILFHMSMVYAIAKTHDVPLSKGDFDGLHSYPEGFSFVK</sequence>